<dbReference type="Proteomes" id="UP001168821">
    <property type="component" value="Unassembled WGS sequence"/>
</dbReference>
<protein>
    <submittedName>
        <fullName evidence="1">Uncharacterized protein</fullName>
    </submittedName>
</protein>
<name>A0AA38HTK0_9CUCU</name>
<evidence type="ECO:0000313" key="1">
    <source>
        <dbReference type="EMBL" id="KAJ3643455.1"/>
    </source>
</evidence>
<gene>
    <name evidence="1" type="ORF">Zmor_026165</name>
</gene>
<sequence>MIYLLGRHRGRAENRGRVGGANTLNDDHGAEFDKTRIDSDGILLIPSKDFENDEHVKDFLMTVWKNYLFWWNLAGVKALTNIIGVQFWHSMCQKCIERFLKIVNIFFELKEQTEFTFTVLRDSINISNAYAALSARDLNCELG</sequence>
<evidence type="ECO:0000313" key="2">
    <source>
        <dbReference type="Proteomes" id="UP001168821"/>
    </source>
</evidence>
<comment type="caution">
    <text evidence="1">The sequence shown here is derived from an EMBL/GenBank/DDBJ whole genome shotgun (WGS) entry which is preliminary data.</text>
</comment>
<proteinExistence type="predicted"/>
<organism evidence="1 2">
    <name type="scientific">Zophobas morio</name>
    <dbReference type="NCBI Taxonomy" id="2755281"/>
    <lineage>
        <taxon>Eukaryota</taxon>
        <taxon>Metazoa</taxon>
        <taxon>Ecdysozoa</taxon>
        <taxon>Arthropoda</taxon>
        <taxon>Hexapoda</taxon>
        <taxon>Insecta</taxon>
        <taxon>Pterygota</taxon>
        <taxon>Neoptera</taxon>
        <taxon>Endopterygota</taxon>
        <taxon>Coleoptera</taxon>
        <taxon>Polyphaga</taxon>
        <taxon>Cucujiformia</taxon>
        <taxon>Tenebrionidae</taxon>
        <taxon>Zophobas</taxon>
    </lineage>
</organism>
<accession>A0AA38HTK0</accession>
<dbReference type="EMBL" id="JALNTZ010000008">
    <property type="protein sequence ID" value="KAJ3643455.1"/>
    <property type="molecule type" value="Genomic_DNA"/>
</dbReference>
<keyword evidence="2" id="KW-1185">Reference proteome</keyword>
<reference evidence="1" key="1">
    <citation type="journal article" date="2023" name="G3 (Bethesda)">
        <title>Whole genome assemblies of Zophobas morio and Tenebrio molitor.</title>
        <authorList>
            <person name="Kaur S."/>
            <person name="Stinson S.A."/>
            <person name="diCenzo G.C."/>
        </authorList>
    </citation>
    <scope>NUCLEOTIDE SEQUENCE</scope>
    <source>
        <strain evidence="1">QUZm001</strain>
    </source>
</reference>
<dbReference type="AlphaFoldDB" id="A0AA38HTK0"/>